<dbReference type="EMBL" id="UOEY01000117">
    <property type="protein sequence ID" value="VAW41044.1"/>
    <property type="molecule type" value="Genomic_DNA"/>
</dbReference>
<keyword evidence="2" id="KW-0004">4Fe-4S</keyword>
<dbReference type="NCBIfam" id="TIGR00216">
    <property type="entry name" value="ispH_lytB"/>
    <property type="match status" value="1"/>
</dbReference>
<dbReference type="InterPro" id="IPR003451">
    <property type="entry name" value="LytB/IspH"/>
</dbReference>
<dbReference type="EC" id="1.17.7.4" evidence="6"/>
<evidence type="ECO:0000256" key="4">
    <source>
        <dbReference type="ARBA" id="ARBA00023004"/>
    </source>
</evidence>
<dbReference type="HAMAP" id="MF_00191">
    <property type="entry name" value="IspH"/>
    <property type="match status" value="1"/>
</dbReference>
<evidence type="ECO:0000256" key="1">
    <source>
        <dbReference type="ARBA" id="ARBA00001966"/>
    </source>
</evidence>
<name>A0A3B0WBL6_9ZZZZ</name>
<dbReference type="NCBIfam" id="NF002190">
    <property type="entry name" value="PRK01045.1-4"/>
    <property type="match status" value="1"/>
</dbReference>
<organism evidence="6">
    <name type="scientific">hydrothermal vent metagenome</name>
    <dbReference type="NCBI Taxonomy" id="652676"/>
    <lineage>
        <taxon>unclassified sequences</taxon>
        <taxon>metagenomes</taxon>
        <taxon>ecological metagenomes</taxon>
    </lineage>
</organism>
<dbReference type="GO" id="GO:0051539">
    <property type="term" value="F:4 iron, 4 sulfur cluster binding"/>
    <property type="evidence" value="ECO:0007669"/>
    <property type="project" value="UniProtKB-KW"/>
</dbReference>
<dbReference type="CDD" id="cd13944">
    <property type="entry name" value="lytB_ispH"/>
    <property type="match status" value="1"/>
</dbReference>
<dbReference type="PANTHER" id="PTHR30426:SF0">
    <property type="entry name" value="4-HYDROXY-3-METHYLBUT-2-ENYL DIPHOSPHATE REDUCTASE"/>
    <property type="match status" value="1"/>
</dbReference>
<evidence type="ECO:0000313" key="6">
    <source>
        <dbReference type="EMBL" id="VAW41044.1"/>
    </source>
</evidence>
<proteinExistence type="inferred from homology"/>
<evidence type="ECO:0000256" key="3">
    <source>
        <dbReference type="ARBA" id="ARBA00022723"/>
    </source>
</evidence>
<dbReference type="GO" id="GO:0051745">
    <property type="term" value="F:4-hydroxy-3-methylbut-2-enyl diphosphate reductase activity"/>
    <property type="evidence" value="ECO:0007669"/>
    <property type="project" value="UniProtKB-EC"/>
</dbReference>
<dbReference type="Gene3D" id="3.40.1010.20">
    <property type="entry name" value="4-hydroxy-3-methylbut-2-enyl diphosphate reductase, catalytic domain"/>
    <property type="match status" value="2"/>
</dbReference>
<keyword evidence="3" id="KW-0479">Metal-binding</keyword>
<keyword evidence="5" id="KW-0411">Iron-sulfur</keyword>
<dbReference type="GO" id="GO:0050992">
    <property type="term" value="P:dimethylallyl diphosphate biosynthetic process"/>
    <property type="evidence" value="ECO:0007669"/>
    <property type="project" value="InterPro"/>
</dbReference>
<dbReference type="GO" id="GO:0046872">
    <property type="term" value="F:metal ion binding"/>
    <property type="evidence" value="ECO:0007669"/>
    <property type="project" value="UniProtKB-KW"/>
</dbReference>
<reference evidence="6" key="1">
    <citation type="submission" date="2018-06" db="EMBL/GenBank/DDBJ databases">
        <authorList>
            <person name="Zhirakovskaya E."/>
        </authorList>
    </citation>
    <scope>NUCLEOTIDE SEQUENCE</scope>
</reference>
<dbReference type="GO" id="GO:0019288">
    <property type="term" value="P:isopentenyl diphosphate biosynthetic process, methylerythritol 4-phosphate pathway"/>
    <property type="evidence" value="ECO:0007669"/>
    <property type="project" value="InterPro"/>
</dbReference>
<dbReference type="Pfam" id="PF02401">
    <property type="entry name" value="LYTB"/>
    <property type="match status" value="1"/>
</dbReference>
<keyword evidence="4" id="KW-0408">Iron</keyword>
<evidence type="ECO:0000256" key="2">
    <source>
        <dbReference type="ARBA" id="ARBA00022485"/>
    </source>
</evidence>
<protein>
    <submittedName>
        <fullName evidence="6">4-hydroxy-3-methylbut-2-enyl diphosphate reductase</fullName>
        <ecNumber evidence="6">1.17.7.4</ecNumber>
    </submittedName>
</protein>
<dbReference type="PANTHER" id="PTHR30426">
    <property type="entry name" value="4-HYDROXY-3-METHYLBUT-2-ENYL DIPHOSPHATE REDUCTASE"/>
    <property type="match status" value="1"/>
</dbReference>
<gene>
    <name evidence="6" type="ORF">MNBD_DELTA04-1722</name>
</gene>
<evidence type="ECO:0000256" key="5">
    <source>
        <dbReference type="ARBA" id="ARBA00023014"/>
    </source>
</evidence>
<dbReference type="Gene3D" id="3.40.50.11270">
    <property type="match status" value="1"/>
</dbReference>
<keyword evidence="6" id="KW-0560">Oxidoreductase</keyword>
<dbReference type="NCBIfam" id="NF002188">
    <property type="entry name" value="PRK01045.1-2"/>
    <property type="match status" value="1"/>
</dbReference>
<dbReference type="AlphaFoldDB" id="A0A3B0WBL6"/>
<sequence>MNVILAKPRGFCAGVKRAITIVRQALDRYGPPVYVLHEIVHNTHVICDLAKKGAVFVEELETIPEDSVVIFSAHGVSRAVEERAGELGLRTIDATCPLVSKVHRRAVRLNKMGCDVLVIGHKGHPEVEGTCGRATGAVHVVSSIEEVAGVQVKDSALVGYVTQTTLSLDDTGALLAAIRQRFPAISEPERTDICYATTNRQNAVRELSGMVELLLVVGSENSSNSNRLREVAEHRGIVAYLIDQADEIEPDWLAGVRNIGLTAGASAPENLVTEVVDWLHNHGATTVREMAGEDENVIFAVADMPSA</sequence>
<comment type="cofactor">
    <cofactor evidence="1">
        <name>[4Fe-4S] cluster</name>
        <dbReference type="ChEBI" id="CHEBI:49883"/>
    </cofactor>
</comment>
<accession>A0A3B0WBL6</accession>